<dbReference type="Proteomes" id="UP000008021">
    <property type="component" value="Chromosome 3"/>
</dbReference>
<evidence type="ECO:0000256" key="1">
    <source>
        <dbReference type="SAM" id="MobiDB-lite"/>
    </source>
</evidence>
<protein>
    <submittedName>
        <fullName evidence="2">Uncharacterized protein</fullName>
    </submittedName>
</protein>
<keyword evidence="3" id="KW-1185">Reference proteome</keyword>
<dbReference type="Gramene" id="OMERI03G29110.1">
    <property type="protein sequence ID" value="OMERI03G29110.1"/>
    <property type="gene ID" value="OMERI03G29110"/>
</dbReference>
<dbReference type="EnsemblPlants" id="OMERI03G29110.1">
    <property type="protein sequence ID" value="OMERI03G29110.1"/>
    <property type="gene ID" value="OMERI03G29110"/>
</dbReference>
<evidence type="ECO:0000313" key="3">
    <source>
        <dbReference type="Proteomes" id="UP000008021"/>
    </source>
</evidence>
<sequence length="60" mass="6726">MWSSAHLADVVPRVLICPPTPGDESDRVWFDWGPKSEIVGEAQGHSGHFEKKNSPLLVWK</sequence>
<name>A0A0E0D5W1_9ORYZ</name>
<dbReference type="AlphaFoldDB" id="A0A0E0D5W1"/>
<feature type="region of interest" description="Disordered" evidence="1">
    <location>
        <begin position="41"/>
        <end position="60"/>
    </location>
</feature>
<reference evidence="2" key="1">
    <citation type="submission" date="2015-04" db="UniProtKB">
        <authorList>
            <consortium name="EnsemblPlants"/>
        </authorList>
    </citation>
    <scope>IDENTIFICATION</scope>
</reference>
<proteinExistence type="predicted"/>
<dbReference type="HOGENOM" id="CLU_2945651_0_0_1"/>
<organism evidence="2">
    <name type="scientific">Oryza meridionalis</name>
    <dbReference type="NCBI Taxonomy" id="40149"/>
    <lineage>
        <taxon>Eukaryota</taxon>
        <taxon>Viridiplantae</taxon>
        <taxon>Streptophyta</taxon>
        <taxon>Embryophyta</taxon>
        <taxon>Tracheophyta</taxon>
        <taxon>Spermatophyta</taxon>
        <taxon>Magnoliopsida</taxon>
        <taxon>Liliopsida</taxon>
        <taxon>Poales</taxon>
        <taxon>Poaceae</taxon>
        <taxon>BOP clade</taxon>
        <taxon>Oryzoideae</taxon>
        <taxon>Oryzeae</taxon>
        <taxon>Oryzinae</taxon>
        <taxon>Oryza</taxon>
    </lineage>
</organism>
<evidence type="ECO:0000313" key="2">
    <source>
        <dbReference type="EnsemblPlants" id="OMERI03G29110.1"/>
    </source>
</evidence>
<accession>A0A0E0D5W1</accession>
<reference evidence="2" key="2">
    <citation type="submission" date="2018-05" db="EMBL/GenBank/DDBJ databases">
        <title>OmerRS3 (Oryza meridionalis Reference Sequence Version 3).</title>
        <authorList>
            <person name="Zhang J."/>
            <person name="Kudrna D."/>
            <person name="Lee S."/>
            <person name="Talag J."/>
            <person name="Welchert J."/>
            <person name="Wing R.A."/>
        </authorList>
    </citation>
    <scope>NUCLEOTIDE SEQUENCE [LARGE SCALE GENOMIC DNA]</scope>
    <source>
        <strain evidence="2">cv. OR44</strain>
    </source>
</reference>